<dbReference type="AlphaFoldDB" id="F8E4Z9"/>
<evidence type="ECO:0000259" key="4">
    <source>
        <dbReference type="Pfam" id="PF22113"/>
    </source>
</evidence>
<reference evidence="6" key="2">
    <citation type="submission" date="2011-06" db="EMBL/GenBank/DDBJ databases">
        <title>The complete genome of Flexistipes sinusarabici DSM 4947.</title>
        <authorList>
            <person name="Lucas S."/>
            <person name="Han J."/>
            <person name="Lapidus A."/>
            <person name="Bruce D."/>
            <person name="Goodwin L."/>
            <person name="Pitluck S."/>
            <person name="Peters L."/>
            <person name="Kyrpides N."/>
            <person name="Mavromatis K."/>
            <person name="Ivanova N."/>
            <person name="Mikhailova N."/>
            <person name="Chertkov O."/>
            <person name="Detter J.C."/>
            <person name="Tapia R."/>
            <person name="Han C."/>
            <person name="Land M."/>
            <person name="Hauser L."/>
            <person name="Markowitz V."/>
            <person name="Cheng J.-F."/>
            <person name="Hugenholtz P."/>
            <person name="Woyke T."/>
            <person name="Wu D."/>
            <person name="Spring S."/>
            <person name="Schroeder M."/>
            <person name="Brambilla E."/>
            <person name="Klenk H.-P."/>
            <person name="Eisen J.A."/>
        </authorList>
    </citation>
    <scope>NUCLEOTIDE SEQUENCE [LARGE SCALE GENOMIC DNA]</scope>
    <source>
        <strain evidence="6">DSM 4947 / MAS 10</strain>
    </source>
</reference>
<feature type="domain" description="Doubled CXXCH motif" evidence="3">
    <location>
        <begin position="581"/>
        <end position="618"/>
    </location>
</feature>
<keyword evidence="1 2" id="KW-0732">Signal</keyword>
<dbReference type="HOGENOM" id="CLU_324374_0_0_0"/>
<dbReference type="InterPro" id="IPR036280">
    <property type="entry name" value="Multihaem_cyt_sf"/>
</dbReference>
<dbReference type="Gene3D" id="1.10.1130.10">
    <property type="entry name" value="Flavocytochrome C3, Chain A"/>
    <property type="match status" value="5"/>
</dbReference>
<dbReference type="RefSeq" id="WP_013887087.1">
    <property type="nucleotide sequence ID" value="NC_015672.1"/>
</dbReference>
<feature type="chain" id="PRO_5003375654" evidence="2">
    <location>
        <begin position="20"/>
        <end position="1015"/>
    </location>
</feature>
<keyword evidence="6" id="KW-1185">Reference proteome</keyword>
<evidence type="ECO:0000259" key="3">
    <source>
        <dbReference type="Pfam" id="PF09699"/>
    </source>
</evidence>
<evidence type="ECO:0000313" key="5">
    <source>
        <dbReference type="EMBL" id="AEI15635.1"/>
    </source>
</evidence>
<gene>
    <name evidence="5" type="ordered locus">Flexsi_2006</name>
</gene>
<dbReference type="KEGG" id="fsi:Flexsi_2006"/>
<dbReference type="Pfam" id="PF22113">
    <property type="entry name" value="Mtrc-MtrF_II-IV_dom"/>
    <property type="match status" value="1"/>
</dbReference>
<dbReference type="OrthoDB" id="5427780at2"/>
<dbReference type="EMBL" id="CP002858">
    <property type="protein sequence ID" value="AEI15635.1"/>
    <property type="molecule type" value="Genomic_DNA"/>
</dbReference>
<feature type="signal peptide" evidence="2">
    <location>
        <begin position="1"/>
        <end position="19"/>
    </location>
</feature>
<reference evidence="5 6" key="1">
    <citation type="journal article" date="2011" name="Stand. Genomic Sci.">
        <title>Genome sequence of the moderately thermophilic halophile Flexistipes sinusarabici strain (MAS10).</title>
        <authorList>
            <person name="Lapidus A."/>
            <person name="Chertkov O."/>
            <person name="Nolan M."/>
            <person name="Lucas S."/>
            <person name="Hammon N."/>
            <person name="Deshpande S."/>
            <person name="Cheng J.F."/>
            <person name="Tapia R."/>
            <person name="Han C."/>
            <person name="Goodwin L."/>
            <person name="Pitluck S."/>
            <person name="Liolios K."/>
            <person name="Pagani I."/>
            <person name="Ivanova N."/>
            <person name="Huntemann M."/>
            <person name="Mavromatis K."/>
            <person name="Mikhailova N."/>
            <person name="Pati A."/>
            <person name="Chen A."/>
            <person name="Palaniappan K."/>
            <person name="Land M."/>
            <person name="Hauser L."/>
            <person name="Brambilla E.M."/>
            <person name="Rohde M."/>
            <person name="Abt B."/>
            <person name="Spring S."/>
            <person name="Goker M."/>
            <person name="Bristow J."/>
            <person name="Eisen J.A."/>
            <person name="Markowitz V."/>
            <person name="Hugenholtz P."/>
            <person name="Kyrpides N.C."/>
            <person name="Klenk H.P."/>
            <person name="Woyke T."/>
        </authorList>
    </citation>
    <scope>NUCLEOTIDE SEQUENCE [LARGE SCALE GENOMIC DNA]</scope>
    <source>
        <strain evidence="6">DSM 4947 / MAS 10</strain>
    </source>
</reference>
<dbReference type="InterPro" id="IPR054337">
    <property type="entry name" value="Mtrc-MtrF-like_dom_II/IV"/>
</dbReference>
<feature type="domain" description="Doubled CXXCH motif" evidence="3">
    <location>
        <begin position="187"/>
        <end position="219"/>
    </location>
</feature>
<evidence type="ECO:0000256" key="2">
    <source>
        <dbReference type="SAM" id="SignalP"/>
    </source>
</evidence>
<name>F8E4Z9_FLESM</name>
<protein>
    <submittedName>
        <fullName evidence="5">Cytochrome C family protein</fullName>
    </submittedName>
</protein>
<accession>F8E4Z9</accession>
<feature type="domain" description="Doubled CXXCH motif" evidence="3">
    <location>
        <begin position="787"/>
        <end position="828"/>
    </location>
</feature>
<evidence type="ECO:0000256" key="1">
    <source>
        <dbReference type="ARBA" id="ARBA00022729"/>
    </source>
</evidence>
<dbReference type="Proteomes" id="UP000006621">
    <property type="component" value="Chromosome"/>
</dbReference>
<feature type="domain" description="Doubled CXXCH motif" evidence="3">
    <location>
        <begin position="263"/>
        <end position="296"/>
    </location>
</feature>
<dbReference type="STRING" id="717231.Flexsi_2006"/>
<dbReference type="InterPro" id="IPR051829">
    <property type="entry name" value="Multiheme_Cytochr_ET"/>
</dbReference>
<dbReference type="eggNOG" id="COG3005">
    <property type="taxonomic scope" value="Bacteria"/>
</dbReference>
<dbReference type="NCBIfam" id="TIGR01905">
    <property type="entry name" value="paired_CXXCH_1"/>
    <property type="match status" value="1"/>
</dbReference>
<evidence type="ECO:0000313" key="6">
    <source>
        <dbReference type="Proteomes" id="UP000006621"/>
    </source>
</evidence>
<dbReference type="SUPFAM" id="SSF48695">
    <property type="entry name" value="Multiheme cytochromes"/>
    <property type="match status" value="4"/>
</dbReference>
<feature type="domain" description="Outer membrane cytochrome MtrC/MtrF-like" evidence="4">
    <location>
        <begin position="404"/>
        <end position="563"/>
    </location>
</feature>
<dbReference type="Pfam" id="PF09699">
    <property type="entry name" value="Paired_CXXCH_1"/>
    <property type="match status" value="4"/>
</dbReference>
<dbReference type="InterPro" id="IPR010177">
    <property type="entry name" value="Paired_CXXCH_1"/>
</dbReference>
<dbReference type="PANTHER" id="PTHR35038">
    <property type="entry name" value="DISSIMILATORY SULFITE REDUCTASE SIRA"/>
    <property type="match status" value="1"/>
</dbReference>
<organism evidence="5 6">
    <name type="scientific">Flexistipes sinusarabici (strain ATCC 49648 / DSM 4947 / MAS 10)</name>
    <dbReference type="NCBI Taxonomy" id="717231"/>
    <lineage>
        <taxon>Bacteria</taxon>
        <taxon>Pseudomonadati</taxon>
        <taxon>Deferribacterota</taxon>
        <taxon>Deferribacteres</taxon>
        <taxon>Deferribacterales</taxon>
        <taxon>Flexistipitaceae</taxon>
        <taxon>Flexistipes</taxon>
    </lineage>
</organism>
<proteinExistence type="predicted"/>
<sequence>MNKMIICLILLLAGVQLYAKGGGNPDSAKECAICHYEWMDPFFYEFKGTDLVPYQKERVVATQEICFGCHDGTVADSRKRVWAKDMHKTGVEIPENMDVPDILPLENGKIVCKTCHTAHVTGNPKREGYERSIFLRMENGNSELCKSCHTKKAGHYNHPQKQVNYKISQKFYEYGGELGMDHNQVICQSCHTPHGPKESKLLIGHLEDSDICSMCHTDKLNPNLSYKKGLLNHPVNINHKDEKEVKLLKSYGGTFAGKNEIICLTCHNTHKGVSEQLLVLSNRGDQLCLVCHENKKEIYRTKHDMKREKGFTNKMGESPFNHGVCNACHGPHGWSLKLGKGDDLVEKACLSCHSKGLAAGEKTINNNLHNHPTGKKPEKVKKLPLFGEVIDYFAENFDKNESVMTCATCHNVHKKTENFLRDGIKNSGLCLDCHKGKKEILSTEHGKTGINCLSCHRIHNSKNKKLLKKDKIDREGAGQGCFNCHRKGEKAEEKLIGKNSHPVSIKFKAGMSEKINTDEKMLTCVSCHNPHKKTENLNEMGMNFMRIEGKNYDEVCSQCHENKDKIYESDHDLRQSGKSKNTCNQCHLVHNAKSERMIFSFKVSEDEGKSICLNCHKDGGMAEEKTIKHVSHPVGTVEKFGGNRKYLDNKNGKYFLSCNTCHDPHLNGPDKGDEGDINNSFIKINTGENVCLACHTEKKEIYETKHYVVEFPEKDEKAERLVEEGDVCGICHTVHNSGEYLLPNDKDGPVKWCKNCHSENGYAEEKTFDTSHPYNEKFNADIDMPLFNGKLVCATCHNPHSSNNKFVRIQTKDGNDFKFCSECHGEKKQIVRSDHNMLIFKNANFDNVCSSCHKMHNFPADNSFLFPFEVLSEKGFVKEVCFYCHSKGGIAEEKTLKRYGHPDIPVTYRYNQKIADLVYNRKGENDILGSITCATCHDVHKWTWKKGTHYRPVGNLEGNQMNSFLRFDEVTGMCSACHGVEALPRFKYYHTNKYRGKEYKGGERKKSIFDLIIGH</sequence>